<comment type="caution">
    <text evidence="1">The sequence shown here is derived from an EMBL/GenBank/DDBJ whole genome shotgun (WGS) entry which is preliminary data.</text>
</comment>
<accession>A0A4R3HXM4</accession>
<protein>
    <submittedName>
        <fullName evidence="1">Uncharacterized protein</fullName>
    </submittedName>
</protein>
<gene>
    <name evidence="1" type="ORF">EDC30_103224</name>
</gene>
<organism evidence="1 2">
    <name type="scientific">Paucimonas lemoignei</name>
    <name type="common">Pseudomonas lemoignei</name>
    <dbReference type="NCBI Taxonomy" id="29443"/>
    <lineage>
        <taxon>Bacteria</taxon>
        <taxon>Pseudomonadati</taxon>
        <taxon>Pseudomonadota</taxon>
        <taxon>Betaproteobacteria</taxon>
        <taxon>Burkholderiales</taxon>
        <taxon>Burkholderiaceae</taxon>
        <taxon>Paucimonas</taxon>
    </lineage>
</organism>
<evidence type="ECO:0000313" key="2">
    <source>
        <dbReference type="Proteomes" id="UP000295382"/>
    </source>
</evidence>
<dbReference type="Proteomes" id="UP000295382">
    <property type="component" value="Unassembled WGS sequence"/>
</dbReference>
<proteinExistence type="predicted"/>
<reference evidence="1 2" key="1">
    <citation type="submission" date="2019-03" db="EMBL/GenBank/DDBJ databases">
        <title>Genomic Encyclopedia of Type Strains, Phase IV (KMG-IV): sequencing the most valuable type-strain genomes for metagenomic binning, comparative biology and taxonomic classification.</title>
        <authorList>
            <person name="Goeker M."/>
        </authorList>
    </citation>
    <scope>NUCLEOTIDE SEQUENCE [LARGE SCALE GENOMIC DNA]</scope>
    <source>
        <strain evidence="1 2">DSM 7445</strain>
    </source>
</reference>
<dbReference type="EMBL" id="SLZQ01000003">
    <property type="protein sequence ID" value="TCS37932.1"/>
    <property type="molecule type" value="Genomic_DNA"/>
</dbReference>
<sequence>MCTTGDNSSATTYAELHKLIGNSLVRVSGTHTAVLMWFFLN</sequence>
<name>A0A4R3HXM4_PAULE</name>
<evidence type="ECO:0000313" key="1">
    <source>
        <dbReference type="EMBL" id="TCS37932.1"/>
    </source>
</evidence>
<keyword evidence="2" id="KW-1185">Reference proteome</keyword>
<dbReference type="AlphaFoldDB" id="A0A4R3HXM4"/>